<dbReference type="EMBL" id="BAAFSV010000003">
    <property type="protein sequence ID" value="GAB1316125.1"/>
    <property type="molecule type" value="Genomic_DNA"/>
</dbReference>
<dbReference type="InterPro" id="IPR052895">
    <property type="entry name" value="HetReg/Transcr_Mod"/>
</dbReference>
<dbReference type="GeneID" id="98177078"/>
<evidence type="ECO:0000259" key="1">
    <source>
        <dbReference type="Pfam" id="PF06985"/>
    </source>
</evidence>
<dbReference type="PANTHER" id="PTHR24148">
    <property type="entry name" value="ANKYRIN REPEAT DOMAIN-CONTAINING PROTEIN 39 HOMOLOG-RELATED"/>
    <property type="match status" value="1"/>
</dbReference>
<evidence type="ECO:0000313" key="2">
    <source>
        <dbReference type="EMBL" id="GAB1316125.1"/>
    </source>
</evidence>
<dbReference type="Pfam" id="PF26639">
    <property type="entry name" value="Het-6_barrel"/>
    <property type="match status" value="1"/>
</dbReference>
<dbReference type="InterPro" id="IPR010730">
    <property type="entry name" value="HET"/>
</dbReference>
<dbReference type="Proteomes" id="UP001628179">
    <property type="component" value="Unassembled WGS sequence"/>
</dbReference>
<feature type="domain" description="Heterokaryon incompatibility" evidence="1">
    <location>
        <begin position="45"/>
        <end position="212"/>
    </location>
</feature>
<organism evidence="2 3">
    <name type="scientific">Madurella fahalii</name>
    <dbReference type="NCBI Taxonomy" id="1157608"/>
    <lineage>
        <taxon>Eukaryota</taxon>
        <taxon>Fungi</taxon>
        <taxon>Dikarya</taxon>
        <taxon>Ascomycota</taxon>
        <taxon>Pezizomycotina</taxon>
        <taxon>Sordariomycetes</taxon>
        <taxon>Sordariomycetidae</taxon>
        <taxon>Sordariales</taxon>
        <taxon>Sordariales incertae sedis</taxon>
        <taxon>Madurella</taxon>
    </lineage>
</organism>
<name>A0ABQ0GEZ6_9PEZI</name>
<proteinExistence type="predicted"/>
<reference evidence="2 3" key="1">
    <citation type="submission" date="2024-09" db="EMBL/GenBank/DDBJ databases">
        <title>Itraconazole resistance in Madurella fahalii resulting from another homologue of gene encoding cytochrome P450 14-alpha sterol demethylase (CYP51).</title>
        <authorList>
            <person name="Yoshioka I."/>
            <person name="Fahal A.H."/>
            <person name="Kaneko S."/>
            <person name="Yaguchi T."/>
        </authorList>
    </citation>
    <scope>NUCLEOTIDE SEQUENCE [LARGE SCALE GENOMIC DNA]</scope>
    <source>
        <strain evidence="2 3">IFM 68171</strain>
    </source>
</reference>
<accession>A0ABQ0GEZ6</accession>
<keyword evidence="3" id="KW-1185">Reference proteome</keyword>
<sequence length="698" mass="78649">MEPYTYQALPAVPSIRLIKLNTGSQDDDTLSCNFAVAEIAALPQYTALSYVWGDASDTCPIRIDGKSLPITRSLAGALQHLAKTPGLLVWADAVCINQKDDIEKSHQVNMMATIYSKATKVTVWLGPDHHNDAPRLFLAMRRTVDAFRIMAARAEPDSRPDAVDREAALWLEDLGSDGSPFESITNPKGDDKAGVVRFFRLPWFSRTWILQEVGLASDAVMIWGEHSIPWHTVGLISMILRQGFLQSGMDQLGLRMEIERAFHAYTIYSPLIPGASFLHVINNTRRFSATQPQDKIYALLSHPAALKGRPATEFPTWSAYEPVLPIAVRLLTRYQDRYLVRRLAQERRQSGAQLSDSLQPPFMQADYTKSADQVYHEFALNHISKTGSLEILSTVQHDPARSSPLFSPSWVPRWDYFIDTPTLGLFDCRHFAAANKRPIITASPEVPNSLRVRGHLFSRIVLHSQLLSASDFDLPLPEDMAVLGPDSALVQDRWSRNPISHIWLSRGLAGAPNDSYPVLPMWFADTENGPYAVFNKTADNLFHAYMRTWVTGKNMAETDGFDLTADADAYWRRLFWGTEVERDEEDDVGHSIRWKRYRDSAALVCNQRRFFMTTRGFFGIGPGAMQLDDFVTVLLGLDVPIVIREVAEEGEPSLEDRRKMNMPVPMDRKFQVVGECYVDGLMQGQLAAQEFIRDITLV</sequence>
<gene>
    <name evidence="2" type="ORF">MFIFM68171_06335</name>
</gene>
<comment type="caution">
    <text evidence="2">The sequence shown here is derived from an EMBL/GenBank/DDBJ whole genome shotgun (WGS) entry which is preliminary data.</text>
</comment>
<dbReference type="Pfam" id="PF06985">
    <property type="entry name" value="HET"/>
    <property type="match status" value="1"/>
</dbReference>
<dbReference type="PANTHER" id="PTHR24148:SF64">
    <property type="entry name" value="HETEROKARYON INCOMPATIBILITY DOMAIN-CONTAINING PROTEIN"/>
    <property type="match status" value="1"/>
</dbReference>
<evidence type="ECO:0000313" key="3">
    <source>
        <dbReference type="Proteomes" id="UP001628179"/>
    </source>
</evidence>
<protein>
    <recommendedName>
        <fullName evidence="1">Heterokaryon incompatibility domain-containing protein</fullName>
    </recommendedName>
</protein>
<dbReference type="RefSeq" id="XP_070917856.1">
    <property type="nucleotide sequence ID" value="XM_071061755.1"/>
</dbReference>